<dbReference type="AlphaFoldDB" id="A0A814X0M6"/>
<protein>
    <recommendedName>
        <fullName evidence="1">F-box domain-containing protein</fullName>
    </recommendedName>
</protein>
<dbReference type="CDD" id="cd09917">
    <property type="entry name" value="F-box_SF"/>
    <property type="match status" value="1"/>
</dbReference>
<dbReference type="Proteomes" id="UP000663881">
    <property type="component" value="Unassembled WGS sequence"/>
</dbReference>
<evidence type="ECO:0000313" key="3">
    <source>
        <dbReference type="EMBL" id="CAF3924863.1"/>
    </source>
</evidence>
<dbReference type="EMBL" id="CAJOAY010002140">
    <property type="protein sequence ID" value="CAF3924863.1"/>
    <property type="molecule type" value="Genomic_DNA"/>
</dbReference>
<accession>A0A814X0M6</accession>
<evidence type="ECO:0000313" key="4">
    <source>
        <dbReference type="Proteomes" id="UP000663891"/>
    </source>
</evidence>
<sequence length="96" mass="11229">MQKLCKHCTYQIEEETSVADVLVPPVITWQHIWPYTERQDALANSYFRCLPNEILIQIFRILSVHDLGNVALVCRTFKMVTDQNEVWSKKYTPVSS</sequence>
<feature type="domain" description="F-box" evidence="1">
    <location>
        <begin position="44"/>
        <end position="90"/>
    </location>
</feature>
<dbReference type="PROSITE" id="PS50181">
    <property type="entry name" value="FBOX"/>
    <property type="match status" value="1"/>
</dbReference>
<dbReference type="InterPro" id="IPR001810">
    <property type="entry name" value="F-box_dom"/>
</dbReference>
<proteinExistence type="predicted"/>
<dbReference type="Gene3D" id="1.20.1280.50">
    <property type="match status" value="1"/>
</dbReference>
<dbReference type="Pfam" id="PF12937">
    <property type="entry name" value="F-box-like"/>
    <property type="match status" value="1"/>
</dbReference>
<organism evidence="2 4">
    <name type="scientific">Adineta steineri</name>
    <dbReference type="NCBI Taxonomy" id="433720"/>
    <lineage>
        <taxon>Eukaryota</taxon>
        <taxon>Metazoa</taxon>
        <taxon>Spiralia</taxon>
        <taxon>Gnathifera</taxon>
        <taxon>Rotifera</taxon>
        <taxon>Eurotatoria</taxon>
        <taxon>Bdelloidea</taxon>
        <taxon>Adinetida</taxon>
        <taxon>Adinetidae</taxon>
        <taxon>Adineta</taxon>
    </lineage>
</organism>
<name>A0A814X0M6_9BILA</name>
<dbReference type="InterPro" id="IPR036047">
    <property type="entry name" value="F-box-like_dom_sf"/>
</dbReference>
<dbReference type="Proteomes" id="UP000663891">
    <property type="component" value="Unassembled WGS sequence"/>
</dbReference>
<dbReference type="EMBL" id="CAJNON010000342">
    <property type="protein sequence ID" value="CAF1207901.1"/>
    <property type="molecule type" value="Genomic_DNA"/>
</dbReference>
<dbReference type="SMART" id="SM00256">
    <property type="entry name" value="FBOX"/>
    <property type="match status" value="1"/>
</dbReference>
<evidence type="ECO:0000313" key="2">
    <source>
        <dbReference type="EMBL" id="CAF1207901.1"/>
    </source>
</evidence>
<comment type="caution">
    <text evidence="2">The sequence shown here is derived from an EMBL/GenBank/DDBJ whole genome shotgun (WGS) entry which is preliminary data.</text>
</comment>
<reference evidence="2" key="1">
    <citation type="submission" date="2021-02" db="EMBL/GenBank/DDBJ databases">
        <authorList>
            <person name="Nowell W R."/>
        </authorList>
    </citation>
    <scope>NUCLEOTIDE SEQUENCE</scope>
</reference>
<dbReference type="OrthoDB" id="3219396at2759"/>
<dbReference type="SUPFAM" id="SSF81383">
    <property type="entry name" value="F-box domain"/>
    <property type="match status" value="1"/>
</dbReference>
<gene>
    <name evidence="3" type="ORF">OKA104_LOCUS25480</name>
    <name evidence="2" type="ORF">VCS650_LOCUS26011</name>
</gene>
<evidence type="ECO:0000259" key="1">
    <source>
        <dbReference type="PROSITE" id="PS50181"/>
    </source>
</evidence>